<dbReference type="InterPro" id="IPR004358">
    <property type="entry name" value="Sig_transdc_His_kin-like_C"/>
</dbReference>
<evidence type="ECO:0000256" key="12">
    <source>
        <dbReference type="ARBA" id="ARBA00022801"/>
    </source>
</evidence>
<evidence type="ECO:0000256" key="1">
    <source>
        <dbReference type="ARBA" id="ARBA00000085"/>
    </source>
</evidence>
<dbReference type="PANTHER" id="PTHR44936">
    <property type="entry name" value="SENSOR PROTEIN CREC"/>
    <property type="match status" value="1"/>
</dbReference>
<dbReference type="Pfam" id="PF02518">
    <property type="entry name" value="HATPase_c"/>
    <property type="match status" value="1"/>
</dbReference>
<evidence type="ECO:0000259" key="25">
    <source>
        <dbReference type="PROSITE" id="PS50885"/>
    </source>
</evidence>
<keyword evidence="18" id="KW-0346">Stress response</keyword>
<dbReference type="PRINTS" id="PR00344">
    <property type="entry name" value="BCTRLSENSOR"/>
</dbReference>
<dbReference type="SMART" id="SM00387">
    <property type="entry name" value="HATPase_c"/>
    <property type="match status" value="1"/>
</dbReference>
<evidence type="ECO:0000256" key="6">
    <source>
        <dbReference type="ARBA" id="ARBA00022475"/>
    </source>
</evidence>
<evidence type="ECO:0000256" key="19">
    <source>
        <dbReference type="ARBA" id="ARBA00023026"/>
    </source>
</evidence>
<evidence type="ECO:0000256" key="23">
    <source>
        <dbReference type="SAM" id="Phobius"/>
    </source>
</evidence>
<accession>A0ABW2SM45</accession>
<dbReference type="InterPro" id="IPR036097">
    <property type="entry name" value="HisK_dim/P_sf"/>
</dbReference>
<keyword evidence="12" id="KW-0378">Hydrolase</keyword>
<evidence type="ECO:0000256" key="9">
    <source>
        <dbReference type="ARBA" id="ARBA00022692"/>
    </source>
</evidence>
<evidence type="ECO:0000256" key="7">
    <source>
        <dbReference type="ARBA" id="ARBA00022553"/>
    </source>
</evidence>
<evidence type="ECO:0000256" key="22">
    <source>
        <dbReference type="ARBA" id="ARBA00041776"/>
    </source>
</evidence>
<keyword evidence="9 23" id="KW-0812">Transmembrane</keyword>
<evidence type="ECO:0000256" key="10">
    <source>
        <dbReference type="ARBA" id="ARBA00022741"/>
    </source>
</evidence>
<evidence type="ECO:0000256" key="2">
    <source>
        <dbReference type="ARBA" id="ARBA00001936"/>
    </source>
</evidence>
<evidence type="ECO:0000256" key="3">
    <source>
        <dbReference type="ARBA" id="ARBA00001946"/>
    </source>
</evidence>
<evidence type="ECO:0000256" key="5">
    <source>
        <dbReference type="ARBA" id="ARBA00012438"/>
    </source>
</evidence>
<dbReference type="Proteomes" id="UP001596527">
    <property type="component" value="Unassembled WGS sequence"/>
</dbReference>
<dbReference type="SUPFAM" id="SSF47384">
    <property type="entry name" value="Homodimeric domain of signal transducing histidine kinase"/>
    <property type="match status" value="1"/>
</dbReference>
<keyword evidence="8" id="KW-0808">Transferase</keyword>
<comment type="subcellular location">
    <subcellularLocation>
        <location evidence="4">Cell membrane</location>
        <topology evidence="4">Multi-pass membrane protein</topology>
    </subcellularLocation>
</comment>
<keyword evidence="19" id="KW-0843">Virulence</keyword>
<evidence type="ECO:0000313" key="26">
    <source>
        <dbReference type="EMBL" id="MFC7580969.1"/>
    </source>
</evidence>
<comment type="catalytic activity">
    <reaction evidence="1">
        <text>ATP + protein L-histidine = ADP + protein N-phospho-L-histidine.</text>
        <dbReference type="EC" id="2.7.13.3"/>
    </reaction>
</comment>
<evidence type="ECO:0000256" key="16">
    <source>
        <dbReference type="ARBA" id="ARBA00022989"/>
    </source>
</evidence>
<dbReference type="SMART" id="SM00388">
    <property type="entry name" value="HisKA"/>
    <property type="match status" value="1"/>
</dbReference>
<dbReference type="RefSeq" id="WP_380973683.1">
    <property type="nucleotide sequence ID" value="NZ_JBHTEF010000001.1"/>
</dbReference>
<dbReference type="SUPFAM" id="SSF55874">
    <property type="entry name" value="ATPase domain of HSP90 chaperone/DNA topoisomerase II/histidine kinase"/>
    <property type="match status" value="1"/>
</dbReference>
<comment type="cofactor">
    <cofactor evidence="2">
        <name>Mn(2+)</name>
        <dbReference type="ChEBI" id="CHEBI:29035"/>
    </cofactor>
</comment>
<evidence type="ECO:0000259" key="24">
    <source>
        <dbReference type="PROSITE" id="PS50109"/>
    </source>
</evidence>
<feature type="transmembrane region" description="Helical" evidence="23">
    <location>
        <begin position="134"/>
        <end position="155"/>
    </location>
</feature>
<keyword evidence="6" id="KW-1003">Cell membrane</keyword>
<feature type="domain" description="Histidine kinase" evidence="24">
    <location>
        <begin position="220"/>
        <end position="422"/>
    </location>
</feature>
<keyword evidence="14" id="KW-0460">Magnesium</keyword>
<comment type="caution">
    <text evidence="26">The sequence shown here is derived from an EMBL/GenBank/DDBJ whole genome shotgun (WGS) entry which is preliminary data.</text>
</comment>
<dbReference type="CDD" id="cd00075">
    <property type="entry name" value="HATPase"/>
    <property type="match status" value="1"/>
</dbReference>
<evidence type="ECO:0000256" key="20">
    <source>
        <dbReference type="ARBA" id="ARBA00023211"/>
    </source>
</evidence>
<dbReference type="PANTHER" id="PTHR44936:SF9">
    <property type="entry name" value="SENSOR PROTEIN CREC"/>
    <property type="match status" value="1"/>
</dbReference>
<evidence type="ECO:0000256" key="18">
    <source>
        <dbReference type="ARBA" id="ARBA00023016"/>
    </source>
</evidence>
<keyword evidence="17" id="KW-0902">Two-component regulatory system</keyword>
<dbReference type="GO" id="GO:0005524">
    <property type="term" value="F:ATP binding"/>
    <property type="evidence" value="ECO:0007669"/>
    <property type="project" value="UniProtKB-KW"/>
</dbReference>
<comment type="cofactor">
    <cofactor evidence="3">
        <name>Mg(2+)</name>
        <dbReference type="ChEBI" id="CHEBI:18420"/>
    </cofactor>
</comment>
<keyword evidence="27" id="KW-1185">Reference proteome</keyword>
<evidence type="ECO:0000313" key="27">
    <source>
        <dbReference type="Proteomes" id="UP001596527"/>
    </source>
</evidence>
<keyword evidence="15" id="KW-0904">Protein phosphatase</keyword>
<protein>
    <recommendedName>
        <fullName evidence="21">Signal transduction histidine-protein kinase/phosphatase MprB</fullName>
        <ecNumber evidence="5">2.7.13.3</ecNumber>
    </recommendedName>
    <alternativeName>
        <fullName evidence="22">Mycobacterial persistence regulator B</fullName>
    </alternativeName>
</protein>
<evidence type="ECO:0000256" key="11">
    <source>
        <dbReference type="ARBA" id="ARBA00022777"/>
    </source>
</evidence>
<keyword evidence="11" id="KW-0418">Kinase</keyword>
<gene>
    <name evidence="26" type="ORF">ACFQWG_07130</name>
</gene>
<feature type="domain" description="HAMP" evidence="25">
    <location>
        <begin position="160"/>
        <end position="212"/>
    </location>
</feature>
<keyword evidence="7" id="KW-0597">Phosphoprotein</keyword>
<evidence type="ECO:0000256" key="4">
    <source>
        <dbReference type="ARBA" id="ARBA00004651"/>
    </source>
</evidence>
<keyword evidence="10" id="KW-0547">Nucleotide-binding</keyword>
<dbReference type="Gene3D" id="1.10.287.130">
    <property type="match status" value="1"/>
</dbReference>
<evidence type="ECO:0000256" key="17">
    <source>
        <dbReference type="ARBA" id="ARBA00023012"/>
    </source>
</evidence>
<reference evidence="27" key="1">
    <citation type="journal article" date="2019" name="Int. J. Syst. Evol. Microbiol.">
        <title>The Global Catalogue of Microorganisms (GCM) 10K type strain sequencing project: providing services to taxonomists for standard genome sequencing and annotation.</title>
        <authorList>
            <consortium name="The Broad Institute Genomics Platform"/>
            <consortium name="The Broad Institute Genome Sequencing Center for Infectious Disease"/>
            <person name="Wu L."/>
            <person name="Ma J."/>
        </authorList>
    </citation>
    <scope>NUCLEOTIDE SEQUENCE [LARGE SCALE GENOMIC DNA]</scope>
    <source>
        <strain evidence="27">CCUG 56698</strain>
    </source>
</reference>
<keyword evidence="20" id="KW-0464">Manganese</keyword>
<dbReference type="InterPro" id="IPR005467">
    <property type="entry name" value="His_kinase_dom"/>
</dbReference>
<dbReference type="Pfam" id="PF00512">
    <property type="entry name" value="HisKA"/>
    <property type="match status" value="1"/>
</dbReference>
<dbReference type="InterPro" id="IPR003660">
    <property type="entry name" value="HAMP_dom"/>
</dbReference>
<evidence type="ECO:0000256" key="8">
    <source>
        <dbReference type="ARBA" id="ARBA00022679"/>
    </source>
</evidence>
<evidence type="ECO:0000256" key="14">
    <source>
        <dbReference type="ARBA" id="ARBA00022842"/>
    </source>
</evidence>
<keyword evidence="23" id="KW-0472">Membrane</keyword>
<organism evidence="26 27">
    <name type="scientific">Schaalia naturae</name>
    <dbReference type="NCBI Taxonomy" id="635203"/>
    <lineage>
        <taxon>Bacteria</taxon>
        <taxon>Bacillati</taxon>
        <taxon>Actinomycetota</taxon>
        <taxon>Actinomycetes</taxon>
        <taxon>Actinomycetales</taxon>
        <taxon>Actinomycetaceae</taxon>
        <taxon>Schaalia</taxon>
    </lineage>
</organism>
<dbReference type="InterPro" id="IPR036890">
    <property type="entry name" value="HATPase_C_sf"/>
</dbReference>
<dbReference type="PROSITE" id="PS50885">
    <property type="entry name" value="HAMP"/>
    <property type="match status" value="1"/>
</dbReference>
<dbReference type="PROSITE" id="PS50109">
    <property type="entry name" value="HIS_KIN"/>
    <property type="match status" value="1"/>
</dbReference>
<evidence type="ECO:0000256" key="13">
    <source>
        <dbReference type="ARBA" id="ARBA00022840"/>
    </source>
</evidence>
<sequence>MRRRAIQMILTAVAVVALLMGVPGAFMGSAMVWNSEQRSLDARALSLLRAVDRRVTEGQAIPQSVVEAWAVPLASDQPVAWTRVAAPGEQDGAGAVIVAGDDVDRPKMTSVQSSALGTTVRMEVSAWPAIRKSATVVAMFGGGMLVSLIVGWALANRLSRRLSAPLIYLAAQAEQIGSGQVRARVRPSGIEEIDLVQDELARTGERMAGRLAAERQFAADASHQLRTPLTALSMRLEEIEMISTEEEVRQEARRSLEQVERMTQVVTELLDANARAGGQTAAIHILEVLNALREEWEAPFERAGRDLVFTDEAAVPVLADEAKLIQVLATLIENALRYGAGVTRVVARRSSNKRGVMIEVSDEGPGIEDDLAPDIFQYGVSGHGSTGIGLALAHDLMQGMGGRLELTQRRPPVFTVSLAAIPASLDPDRVMPEGPLVSMGRRSRRF</sequence>
<dbReference type="Gene3D" id="3.30.565.10">
    <property type="entry name" value="Histidine kinase-like ATPase, C-terminal domain"/>
    <property type="match status" value="1"/>
</dbReference>
<keyword evidence="13 26" id="KW-0067">ATP-binding</keyword>
<evidence type="ECO:0000256" key="15">
    <source>
        <dbReference type="ARBA" id="ARBA00022912"/>
    </source>
</evidence>
<dbReference type="InterPro" id="IPR003661">
    <property type="entry name" value="HisK_dim/P_dom"/>
</dbReference>
<proteinExistence type="predicted"/>
<keyword evidence="16 23" id="KW-1133">Transmembrane helix</keyword>
<dbReference type="InterPro" id="IPR050980">
    <property type="entry name" value="2C_sensor_his_kinase"/>
</dbReference>
<evidence type="ECO:0000256" key="21">
    <source>
        <dbReference type="ARBA" id="ARBA00040454"/>
    </source>
</evidence>
<dbReference type="CDD" id="cd00082">
    <property type="entry name" value="HisKA"/>
    <property type="match status" value="1"/>
</dbReference>
<name>A0ABW2SM45_9ACTO</name>
<dbReference type="SMART" id="SM00304">
    <property type="entry name" value="HAMP"/>
    <property type="match status" value="1"/>
</dbReference>
<dbReference type="Gene3D" id="6.10.340.10">
    <property type="match status" value="1"/>
</dbReference>
<dbReference type="EC" id="2.7.13.3" evidence="5"/>
<dbReference type="EMBL" id="JBHTEF010000001">
    <property type="protein sequence ID" value="MFC7580969.1"/>
    <property type="molecule type" value="Genomic_DNA"/>
</dbReference>
<dbReference type="InterPro" id="IPR003594">
    <property type="entry name" value="HATPase_dom"/>
</dbReference>